<gene>
    <name evidence="10" type="ORF">RZN05_12720</name>
</gene>
<proteinExistence type="predicted"/>
<keyword evidence="5 8" id="KW-0812">Transmembrane</keyword>
<sequence>MLAAALRLHGIGFGLPALNDPDEPLFMMTAVEMIRNQSLNPGWFGHPGTITLYTIALVTLLVGGIGIATGRYADADALVGAVYADPGILFVPTRIAIALCGVLCVYLTWRLAKRVGGAGTGLLAAFFLAINALQIDYSQVIRTDVQASMFMLLCLLASLAIAERGRWRDYLLAGLFVGLGCATKWPAAAIALSPVAASLWRIAQGEREMRSLLAFAAAATATLVLASPYLLLDYPTVLRDLAGEARPLHPGATGGGPLANIGWYLGGPLIGAFGAAGLALAALGTGLLALRNRIAAVALLPGVATFGVLICIQALRWERWLVPLLPFVALALGYAVHQLAEMLRARSARPLRGIEPLAALLLALPMLQAAQHRAAERSNDTRQIAAAWLRAHAPPDSSILVEHAALDLVAGQWKLLFPLGSAGCVDARQVLARKIRYAEAEPLRAGRPVVDLGNVDMDRLPGCRARFAVLSHYDRYRDAPADYPAEWQRYAALTRGAVLRQVIAPVRGSSGGPTLHIFEIAKP</sequence>
<feature type="transmembrane region" description="Helical" evidence="8">
    <location>
        <begin position="115"/>
        <end position="133"/>
    </location>
</feature>
<name>A0ABU3Y8Z1_9SPHN</name>
<dbReference type="EMBL" id="JAWJEJ010000001">
    <property type="protein sequence ID" value="MDV3457851.1"/>
    <property type="molecule type" value="Genomic_DNA"/>
</dbReference>
<evidence type="ECO:0000256" key="2">
    <source>
        <dbReference type="ARBA" id="ARBA00022475"/>
    </source>
</evidence>
<keyword evidence="4 10" id="KW-0808">Transferase</keyword>
<comment type="subcellular location">
    <subcellularLocation>
        <location evidence="1">Cell membrane</location>
        <topology evidence="1">Multi-pass membrane protein</topology>
    </subcellularLocation>
</comment>
<reference evidence="10 11" key="1">
    <citation type="submission" date="2023-10" db="EMBL/GenBank/DDBJ databases">
        <title>Sphingomonas sp. HF-S4 16S ribosomal RNA gene Genome sequencing and assembly.</title>
        <authorList>
            <person name="Lee H."/>
        </authorList>
    </citation>
    <scope>NUCLEOTIDE SEQUENCE [LARGE SCALE GENOMIC DNA]</scope>
    <source>
        <strain evidence="10 11">HF-S4</strain>
    </source>
</reference>
<feature type="transmembrane region" description="Helical" evidence="8">
    <location>
        <begin position="261"/>
        <end position="283"/>
    </location>
</feature>
<feature type="transmembrane region" description="Helical" evidence="8">
    <location>
        <begin position="88"/>
        <end position="109"/>
    </location>
</feature>
<dbReference type="GO" id="GO:0016757">
    <property type="term" value="F:glycosyltransferase activity"/>
    <property type="evidence" value="ECO:0007669"/>
    <property type="project" value="UniProtKB-KW"/>
</dbReference>
<evidence type="ECO:0000256" key="4">
    <source>
        <dbReference type="ARBA" id="ARBA00022679"/>
    </source>
</evidence>
<dbReference type="PANTHER" id="PTHR33908:SF11">
    <property type="entry name" value="MEMBRANE PROTEIN"/>
    <property type="match status" value="1"/>
</dbReference>
<feature type="transmembrane region" description="Helical" evidence="8">
    <location>
        <begin position="145"/>
        <end position="162"/>
    </location>
</feature>
<evidence type="ECO:0000256" key="3">
    <source>
        <dbReference type="ARBA" id="ARBA00022676"/>
    </source>
</evidence>
<comment type="caution">
    <text evidence="10">The sequence shown here is derived from an EMBL/GenBank/DDBJ whole genome shotgun (WGS) entry which is preliminary data.</text>
</comment>
<evidence type="ECO:0000259" key="9">
    <source>
        <dbReference type="Pfam" id="PF13231"/>
    </source>
</evidence>
<keyword evidence="7 8" id="KW-0472">Membrane</keyword>
<evidence type="ECO:0000256" key="1">
    <source>
        <dbReference type="ARBA" id="ARBA00004651"/>
    </source>
</evidence>
<dbReference type="InterPro" id="IPR050297">
    <property type="entry name" value="LipidA_mod_glycosyltrf_83"/>
</dbReference>
<evidence type="ECO:0000313" key="10">
    <source>
        <dbReference type="EMBL" id="MDV3457851.1"/>
    </source>
</evidence>
<feature type="transmembrane region" description="Helical" evidence="8">
    <location>
        <begin position="50"/>
        <end position="68"/>
    </location>
</feature>
<evidence type="ECO:0000256" key="6">
    <source>
        <dbReference type="ARBA" id="ARBA00022989"/>
    </source>
</evidence>
<accession>A0ABU3Y8Z1</accession>
<organism evidence="10 11">
    <name type="scientific">Sphingomonas agrestis</name>
    <dbReference type="NCBI Taxonomy" id="3080540"/>
    <lineage>
        <taxon>Bacteria</taxon>
        <taxon>Pseudomonadati</taxon>
        <taxon>Pseudomonadota</taxon>
        <taxon>Alphaproteobacteria</taxon>
        <taxon>Sphingomonadales</taxon>
        <taxon>Sphingomonadaceae</taxon>
        <taxon>Sphingomonas</taxon>
    </lineage>
</organism>
<feature type="transmembrane region" description="Helical" evidence="8">
    <location>
        <begin position="212"/>
        <end position="231"/>
    </location>
</feature>
<keyword evidence="11" id="KW-1185">Reference proteome</keyword>
<evidence type="ECO:0000256" key="7">
    <source>
        <dbReference type="ARBA" id="ARBA00023136"/>
    </source>
</evidence>
<feature type="domain" description="Glycosyltransferase RgtA/B/C/D-like" evidence="9">
    <location>
        <begin position="92"/>
        <end position="230"/>
    </location>
</feature>
<dbReference type="Pfam" id="PF13231">
    <property type="entry name" value="PMT_2"/>
    <property type="match status" value="1"/>
</dbReference>
<dbReference type="RefSeq" id="WP_317226975.1">
    <property type="nucleotide sequence ID" value="NZ_JAWJEJ010000001.1"/>
</dbReference>
<dbReference type="Proteomes" id="UP001273531">
    <property type="component" value="Unassembled WGS sequence"/>
</dbReference>
<protein>
    <submittedName>
        <fullName evidence="10">Glycosyltransferase family 39 protein</fullName>
        <ecNumber evidence="10">2.4.-.-</ecNumber>
    </submittedName>
</protein>
<dbReference type="EC" id="2.4.-.-" evidence="10"/>
<evidence type="ECO:0000256" key="5">
    <source>
        <dbReference type="ARBA" id="ARBA00022692"/>
    </source>
</evidence>
<keyword evidence="2" id="KW-1003">Cell membrane</keyword>
<evidence type="ECO:0000313" key="11">
    <source>
        <dbReference type="Proteomes" id="UP001273531"/>
    </source>
</evidence>
<dbReference type="InterPro" id="IPR038731">
    <property type="entry name" value="RgtA/B/C-like"/>
</dbReference>
<keyword evidence="6 8" id="KW-1133">Transmembrane helix</keyword>
<keyword evidence="3 10" id="KW-0328">Glycosyltransferase</keyword>
<evidence type="ECO:0000256" key="8">
    <source>
        <dbReference type="SAM" id="Phobius"/>
    </source>
</evidence>
<feature type="transmembrane region" description="Helical" evidence="8">
    <location>
        <begin position="295"/>
        <end position="315"/>
    </location>
</feature>
<dbReference type="PANTHER" id="PTHR33908">
    <property type="entry name" value="MANNOSYLTRANSFERASE YKCB-RELATED"/>
    <property type="match status" value="1"/>
</dbReference>